<keyword evidence="2" id="KW-1185">Reference proteome</keyword>
<evidence type="ECO:0000313" key="1">
    <source>
        <dbReference type="EMBL" id="VTQ88466.1"/>
    </source>
</evidence>
<evidence type="ECO:0000313" key="2">
    <source>
        <dbReference type="Proteomes" id="UP000308489"/>
    </source>
</evidence>
<dbReference type="Proteomes" id="UP000308489">
    <property type="component" value="Chromosome 1"/>
</dbReference>
<gene>
    <name evidence="1" type="ORF">NCTC503_01245</name>
</gene>
<accession>A0A4U9RBD6</accession>
<dbReference type="AlphaFoldDB" id="A0A4U9RBD6"/>
<reference evidence="1 2" key="1">
    <citation type="submission" date="2019-05" db="EMBL/GenBank/DDBJ databases">
        <authorList>
            <consortium name="Pathogen Informatics"/>
        </authorList>
    </citation>
    <scope>NUCLEOTIDE SEQUENCE [LARGE SCALE GENOMIC DNA]</scope>
    <source>
        <strain evidence="1 2">NCTC503</strain>
    </source>
</reference>
<dbReference type="EMBL" id="LR590481">
    <property type="protein sequence ID" value="VTQ88466.1"/>
    <property type="molecule type" value="Genomic_DNA"/>
</dbReference>
<dbReference type="RefSeq" id="WP_171011989.1">
    <property type="nucleotide sequence ID" value="NZ_CBCRUQ010000020.1"/>
</dbReference>
<sequence length="51" mass="5973">MIRNYEGCKHCCCSDCPNECKHCKECNEGLDGYGYCKIYMDMEDEEQLSFC</sequence>
<proteinExistence type="predicted"/>
<name>A0A4U9RBD6_HATHI</name>
<organism evidence="1 2">
    <name type="scientific">Hathewaya histolytica</name>
    <name type="common">Clostridium histolyticum</name>
    <dbReference type="NCBI Taxonomy" id="1498"/>
    <lineage>
        <taxon>Bacteria</taxon>
        <taxon>Bacillati</taxon>
        <taxon>Bacillota</taxon>
        <taxon>Clostridia</taxon>
        <taxon>Eubacteriales</taxon>
        <taxon>Clostridiaceae</taxon>
        <taxon>Hathewaya</taxon>
    </lineage>
</organism>
<dbReference type="KEGG" id="hhw:NCTC503_01245"/>
<protein>
    <submittedName>
        <fullName evidence="1">Uncharacterized protein</fullName>
    </submittedName>
</protein>